<protein>
    <submittedName>
        <fullName evidence="2">Uncharacterized protein</fullName>
    </submittedName>
</protein>
<dbReference type="InterPro" id="IPR036388">
    <property type="entry name" value="WH-like_DNA-bd_sf"/>
</dbReference>
<dbReference type="AlphaFoldDB" id="A0A7C2VM39"/>
<dbReference type="InterPro" id="IPR036390">
    <property type="entry name" value="WH_DNA-bd_sf"/>
</dbReference>
<proteinExistence type="predicted"/>
<comment type="caution">
    <text evidence="2">The sequence shown here is derived from an EMBL/GenBank/DDBJ whole genome shotgun (WGS) entry which is preliminary data.</text>
</comment>
<dbReference type="Gene3D" id="1.10.10.10">
    <property type="entry name" value="Winged helix-like DNA-binding domain superfamily/Winged helix DNA-binding domain"/>
    <property type="match status" value="1"/>
</dbReference>
<evidence type="ECO:0000313" key="2">
    <source>
        <dbReference type="EMBL" id="HEW53027.1"/>
    </source>
</evidence>
<evidence type="ECO:0000256" key="1">
    <source>
        <dbReference type="SAM" id="Coils"/>
    </source>
</evidence>
<dbReference type="EMBL" id="DSGT01000007">
    <property type="protein sequence ID" value="HEW53027.1"/>
    <property type="molecule type" value="Genomic_DNA"/>
</dbReference>
<feature type="coiled-coil region" evidence="1">
    <location>
        <begin position="113"/>
        <end position="140"/>
    </location>
</feature>
<dbReference type="SUPFAM" id="SSF46785">
    <property type="entry name" value="Winged helix' DNA-binding domain"/>
    <property type="match status" value="1"/>
</dbReference>
<reference evidence="2" key="1">
    <citation type="journal article" date="2020" name="mSystems">
        <title>Genome- and Community-Level Interaction Insights into Carbon Utilization and Element Cycling Functions of Hydrothermarchaeota in Hydrothermal Sediment.</title>
        <authorList>
            <person name="Zhou Z."/>
            <person name="Liu Y."/>
            <person name="Xu W."/>
            <person name="Pan J."/>
            <person name="Luo Z.H."/>
            <person name="Li M."/>
        </authorList>
    </citation>
    <scope>NUCLEOTIDE SEQUENCE [LARGE SCALE GENOMIC DNA]</scope>
    <source>
        <strain evidence="2">SpSt-16</strain>
    </source>
</reference>
<keyword evidence="1" id="KW-0175">Coiled coil</keyword>
<accession>A0A7C2VM39</accession>
<name>A0A7C2VM39_9CREN</name>
<gene>
    <name evidence="2" type="ORF">ENO77_02490</name>
</gene>
<sequence length="207" mass="23219">MPSIAEKVIEYLRTNPNARPLEIANYLGLNIRLVRAVLTQLRQRGIVVKTDRGYSLRPGALAGVEERPQKSMGSDNSLFITTVDTGPKNLESGRNTVELGVHRQEIDDIKSRLIEIDTRVSNIEDKIRVLEKELNDVRSKVLNSSQTQIVHGDVDMLDAITDILDIVKMCLQAIAVGDMRMLGSLIGDLDDGIDRLKHKLSHRMNKR</sequence>
<organism evidence="2">
    <name type="scientific">Ignisphaera aggregans</name>
    <dbReference type="NCBI Taxonomy" id="334771"/>
    <lineage>
        <taxon>Archaea</taxon>
        <taxon>Thermoproteota</taxon>
        <taxon>Thermoprotei</taxon>
        <taxon>Desulfurococcales</taxon>
        <taxon>Desulfurococcaceae</taxon>
        <taxon>Ignisphaera</taxon>
    </lineage>
</organism>